<evidence type="ECO:0000256" key="4">
    <source>
        <dbReference type="ARBA" id="ARBA00022842"/>
    </source>
</evidence>
<proteinExistence type="predicted"/>
<evidence type="ECO:0000259" key="7">
    <source>
        <dbReference type="Pfam" id="PF01467"/>
    </source>
</evidence>
<dbReference type="SUPFAM" id="SSF109604">
    <property type="entry name" value="HD-domain/PDEase-like"/>
    <property type="match status" value="1"/>
</dbReference>
<keyword evidence="4" id="KW-0460">Magnesium</keyword>
<evidence type="ECO:0000313" key="9">
    <source>
        <dbReference type="Proteomes" id="UP000244168"/>
    </source>
</evidence>
<evidence type="ECO:0000256" key="5">
    <source>
        <dbReference type="ARBA" id="ARBA00022993"/>
    </source>
</evidence>
<dbReference type="InterPro" id="IPR001980">
    <property type="entry name" value="PPAT"/>
</dbReference>
<dbReference type="EMBL" id="QAOQ01000003">
    <property type="protein sequence ID" value="PTQ98042.1"/>
    <property type="molecule type" value="Genomic_DNA"/>
</dbReference>
<dbReference type="InterPro" id="IPR004821">
    <property type="entry name" value="Cyt_trans-like"/>
</dbReference>
<keyword evidence="3" id="KW-0963">Cytoplasm</keyword>
<dbReference type="GO" id="GO:0004595">
    <property type="term" value="F:pantetheine-phosphate adenylyltransferase activity"/>
    <property type="evidence" value="ECO:0007669"/>
    <property type="project" value="UniProtKB-EC"/>
</dbReference>
<dbReference type="PRINTS" id="PR01020">
    <property type="entry name" value="LPSBIOSNTHSS"/>
</dbReference>
<sequence length="317" mass="36606">MHPAEIKLRLAVLGVPDSVYDHYREPHRHYHTLAHLDDLFKQIKQRGLVGDDAILLAAVYHDVIYNPQSATNEEDSAKYFNDTFKGDKALKKEVIGIILDTKTHKPATDRSRIFCDMDLDILRRPLGELIDYEHQIFKEFQFVDYRVYQTKRMEVLRTLQEQVDNPHLEALITYVAKRQPKIGVYPGSFNPFHKGHYNILKKAEKVFDKVIIARGVNPSKNAAEYELPAILKHRQLANYEGLMTDFVKQLGYPVTVIRGLRNGTDLQAELNQYRYLQDLSANDISIISIFCDREFEHISSTGIRQLAVYGKAGEYLL</sequence>
<dbReference type="SUPFAM" id="SSF52374">
    <property type="entry name" value="Nucleotidylyl transferase"/>
    <property type="match status" value="1"/>
</dbReference>
<comment type="catalytic activity">
    <reaction evidence="6">
        <text>(R)-4'-phosphopantetheine + ATP + H(+) = 3'-dephospho-CoA + diphosphate</text>
        <dbReference type="Rhea" id="RHEA:19801"/>
        <dbReference type="ChEBI" id="CHEBI:15378"/>
        <dbReference type="ChEBI" id="CHEBI:30616"/>
        <dbReference type="ChEBI" id="CHEBI:33019"/>
        <dbReference type="ChEBI" id="CHEBI:57328"/>
        <dbReference type="ChEBI" id="CHEBI:61723"/>
        <dbReference type="EC" id="2.7.7.3"/>
    </reaction>
</comment>
<dbReference type="NCBIfam" id="TIGR00125">
    <property type="entry name" value="cyt_tran_rel"/>
    <property type="match status" value="1"/>
</dbReference>
<evidence type="ECO:0000313" key="8">
    <source>
        <dbReference type="EMBL" id="PTQ98042.1"/>
    </source>
</evidence>
<evidence type="ECO:0000256" key="2">
    <source>
        <dbReference type="ARBA" id="ARBA00013868"/>
    </source>
</evidence>
<dbReference type="EC" id="2.7.7.3" evidence="1"/>
<reference evidence="8 9" key="1">
    <citation type="submission" date="2018-04" db="EMBL/GenBank/DDBJ databases">
        <title>Genomic Encyclopedia of Archaeal and Bacterial Type Strains, Phase II (KMG-II): from individual species to whole genera.</title>
        <authorList>
            <person name="Goeker M."/>
        </authorList>
    </citation>
    <scope>NUCLEOTIDE SEQUENCE [LARGE SCALE GENOMIC DNA]</scope>
    <source>
        <strain evidence="8 9">DSM 26809</strain>
    </source>
</reference>
<feature type="domain" description="Cytidyltransferase-like" evidence="7">
    <location>
        <begin position="184"/>
        <end position="234"/>
    </location>
</feature>
<dbReference type="Gene3D" id="3.40.50.620">
    <property type="entry name" value="HUPs"/>
    <property type="match status" value="1"/>
</dbReference>
<evidence type="ECO:0000256" key="6">
    <source>
        <dbReference type="ARBA" id="ARBA00029346"/>
    </source>
</evidence>
<evidence type="ECO:0000256" key="3">
    <source>
        <dbReference type="ARBA" id="ARBA00022490"/>
    </source>
</evidence>
<keyword evidence="9" id="KW-1185">Reference proteome</keyword>
<organism evidence="8 9">
    <name type="scientific">Mucilaginibacter yixingensis</name>
    <dbReference type="NCBI Taxonomy" id="1295612"/>
    <lineage>
        <taxon>Bacteria</taxon>
        <taxon>Pseudomonadati</taxon>
        <taxon>Bacteroidota</taxon>
        <taxon>Sphingobacteriia</taxon>
        <taxon>Sphingobacteriales</taxon>
        <taxon>Sphingobacteriaceae</taxon>
        <taxon>Mucilaginibacter</taxon>
    </lineage>
</organism>
<dbReference type="AlphaFoldDB" id="A0A2T5JAZ0"/>
<keyword evidence="5" id="KW-0173">Coenzyme A biosynthesis</keyword>
<dbReference type="GO" id="GO:0015937">
    <property type="term" value="P:coenzyme A biosynthetic process"/>
    <property type="evidence" value="ECO:0007669"/>
    <property type="project" value="UniProtKB-KW"/>
</dbReference>
<dbReference type="Proteomes" id="UP000244168">
    <property type="component" value="Unassembled WGS sequence"/>
</dbReference>
<keyword evidence="8" id="KW-0808">Transferase</keyword>
<dbReference type="PANTHER" id="PTHR21174:SF0">
    <property type="entry name" value="HD PHOSPHOHYDROLASE FAMILY PROTEIN-RELATED"/>
    <property type="match status" value="1"/>
</dbReference>
<dbReference type="RefSeq" id="WP_107828231.1">
    <property type="nucleotide sequence ID" value="NZ_CP160205.1"/>
</dbReference>
<gene>
    <name evidence="8" type="ORF">C8P68_103201</name>
</gene>
<dbReference type="PANTHER" id="PTHR21174">
    <property type="match status" value="1"/>
</dbReference>
<dbReference type="InterPro" id="IPR014729">
    <property type="entry name" value="Rossmann-like_a/b/a_fold"/>
</dbReference>
<keyword evidence="8" id="KW-0548">Nucleotidyltransferase</keyword>
<evidence type="ECO:0000256" key="1">
    <source>
        <dbReference type="ARBA" id="ARBA00012392"/>
    </source>
</evidence>
<name>A0A2T5JAZ0_9SPHI</name>
<dbReference type="Pfam" id="PF01467">
    <property type="entry name" value="CTP_transf_like"/>
    <property type="match status" value="1"/>
</dbReference>
<comment type="caution">
    <text evidence="8">The sequence shown here is derived from an EMBL/GenBank/DDBJ whole genome shotgun (WGS) entry which is preliminary data.</text>
</comment>
<dbReference type="InterPro" id="IPR009218">
    <property type="entry name" value="HD_phosphohydro"/>
</dbReference>
<dbReference type="OrthoDB" id="9806661at2"/>
<accession>A0A2T5JAZ0</accession>
<protein>
    <recommendedName>
        <fullName evidence="2">Phosphopantetheine adenylyltransferase</fullName>
        <ecNumber evidence="1">2.7.7.3</ecNumber>
    </recommendedName>
</protein>